<dbReference type="InterPro" id="IPR051948">
    <property type="entry name" value="Hsp70_co-chaperone_J-domain"/>
</dbReference>
<gene>
    <name evidence="3" type="ORF">IRL76_02025</name>
</gene>
<dbReference type="RefSeq" id="WP_200982696.1">
    <property type="nucleotide sequence ID" value="NZ_CP064654.1"/>
</dbReference>
<evidence type="ECO:0000313" key="4">
    <source>
        <dbReference type="Proteomes" id="UP000594459"/>
    </source>
</evidence>
<dbReference type="Proteomes" id="UP000594459">
    <property type="component" value="Chromosome"/>
</dbReference>
<dbReference type="PANTHER" id="PTHR44360:SF1">
    <property type="entry name" value="DNAJ HOMOLOG SUBFAMILY B MEMBER 9"/>
    <property type="match status" value="1"/>
</dbReference>
<dbReference type="SMART" id="SM00271">
    <property type="entry name" value="DnaJ"/>
    <property type="match status" value="1"/>
</dbReference>
<dbReference type="InterPro" id="IPR001623">
    <property type="entry name" value="DnaJ_domain"/>
</dbReference>
<evidence type="ECO:0000259" key="2">
    <source>
        <dbReference type="PROSITE" id="PS50076"/>
    </source>
</evidence>
<dbReference type="EMBL" id="CP064654">
    <property type="protein sequence ID" value="QPC99378.1"/>
    <property type="molecule type" value="Genomic_DNA"/>
</dbReference>
<reference evidence="3 4" key="1">
    <citation type="submission" date="2020-11" db="EMBL/GenBank/DDBJ databases">
        <title>The genome sequence of Erythrobacter sp. 6D36.</title>
        <authorList>
            <person name="Liu Y."/>
        </authorList>
    </citation>
    <scope>NUCLEOTIDE SEQUENCE [LARGE SCALE GENOMIC DNA]</scope>
    <source>
        <strain evidence="3 4">6D36</strain>
    </source>
</reference>
<dbReference type="GO" id="GO:0051787">
    <property type="term" value="F:misfolded protein binding"/>
    <property type="evidence" value="ECO:0007669"/>
    <property type="project" value="TreeGrafter"/>
</dbReference>
<evidence type="ECO:0000313" key="3">
    <source>
        <dbReference type="EMBL" id="QPC99378.1"/>
    </source>
</evidence>
<keyword evidence="4" id="KW-1185">Reference proteome</keyword>
<dbReference type="Pfam" id="PF00226">
    <property type="entry name" value="DnaJ"/>
    <property type="match status" value="1"/>
</dbReference>
<dbReference type="PROSITE" id="PS50076">
    <property type="entry name" value="DNAJ_2"/>
    <property type="match status" value="1"/>
</dbReference>
<dbReference type="KEGG" id="qso:IRL76_02025"/>
<dbReference type="Gene3D" id="1.10.287.110">
    <property type="entry name" value="DnaJ domain"/>
    <property type="match status" value="1"/>
</dbReference>
<protein>
    <submittedName>
        <fullName evidence="3">DnaJ domain-containing protein</fullName>
    </submittedName>
</protein>
<dbReference type="PANTHER" id="PTHR44360">
    <property type="entry name" value="DNAJ HOMOLOG SUBFAMILY B MEMBER 9"/>
    <property type="match status" value="1"/>
</dbReference>
<dbReference type="GO" id="GO:0051087">
    <property type="term" value="F:protein-folding chaperone binding"/>
    <property type="evidence" value="ECO:0007669"/>
    <property type="project" value="TreeGrafter"/>
</dbReference>
<dbReference type="InterPro" id="IPR036869">
    <property type="entry name" value="J_dom_sf"/>
</dbReference>
<keyword evidence="1" id="KW-0143">Chaperone</keyword>
<evidence type="ECO:0000256" key="1">
    <source>
        <dbReference type="ARBA" id="ARBA00023186"/>
    </source>
</evidence>
<dbReference type="GO" id="GO:0036503">
    <property type="term" value="P:ERAD pathway"/>
    <property type="evidence" value="ECO:0007669"/>
    <property type="project" value="TreeGrafter"/>
</dbReference>
<dbReference type="AlphaFoldDB" id="A0A7S8ISY5"/>
<dbReference type="PRINTS" id="PR00625">
    <property type="entry name" value="JDOMAIN"/>
</dbReference>
<accession>A0A7S8ISY5</accession>
<sequence>MNDESHSFTDFYALLQVSPTCDAKMLEKAYRYFAQMYHPDHTQTADVDKFQEIIEAYRVLRDPDSRAEYDREYRTHHKDAVFEEVEEGDLRIDERTASEDASAHEKILQFLYKRRREKPRDPGVIGFYIQELIDCSDDTFDFHAWYLKSKGLIRATEHGTFEITIEGVDHVIAMSREAERGRFISDQSWDDRTMTPGEPAPDQ</sequence>
<feature type="domain" description="J" evidence="2">
    <location>
        <begin position="10"/>
        <end position="73"/>
    </location>
</feature>
<dbReference type="CDD" id="cd06257">
    <property type="entry name" value="DnaJ"/>
    <property type="match status" value="1"/>
</dbReference>
<name>A0A7S8ISY5_9SPHN</name>
<proteinExistence type="predicted"/>
<dbReference type="SUPFAM" id="SSF46565">
    <property type="entry name" value="Chaperone J-domain"/>
    <property type="match status" value="1"/>
</dbReference>
<organism evidence="3 4">
    <name type="scientific">Qipengyuania soli</name>
    <dbReference type="NCBI Taxonomy" id="2782568"/>
    <lineage>
        <taxon>Bacteria</taxon>
        <taxon>Pseudomonadati</taxon>
        <taxon>Pseudomonadota</taxon>
        <taxon>Alphaproteobacteria</taxon>
        <taxon>Sphingomonadales</taxon>
        <taxon>Erythrobacteraceae</taxon>
        <taxon>Qipengyuania</taxon>
    </lineage>
</organism>